<name>A0A1T4WKM4_9FIRM</name>
<reference evidence="6 7" key="1">
    <citation type="submission" date="2017-02" db="EMBL/GenBank/DDBJ databases">
        <authorList>
            <person name="Peterson S.W."/>
        </authorList>
    </citation>
    <scope>NUCLEOTIDE SEQUENCE [LARGE SCALE GENOMIC DNA]</scope>
    <source>
        <strain evidence="6 7">ATCC 27749</strain>
    </source>
</reference>
<evidence type="ECO:0000313" key="6">
    <source>
        <dbReference type="EMBL" id="SKA77458.1"/>
    </source>
</evidence>
<evidence type="ECO:0000259" key="5">
    <source>
        <dbReference type="PROSITE" id="PS51782"/>
    </source>
</evidence>
<feature type="region of interest" description="Disordered" evidence="2">
    <location>
        <begin position="1"/>
        <end position="42"/>
    </location>
</feature>
<feature type="compositionally biased region" description="Polar residues" evidence="2">
    <location>
        <begin position="1"/>
        <end position="15"/>
    </location>
</feature>
<dbReference type="GO" id="GO:0004222">
    <property type="term" value="F:metalloendopeptidase activity"/>
    <property type="evidence" value="ECO:0007669"/>
    <property type="project" value="TreeGrafter"/>
</dbReference>
<dbReference type="PANTHER" id="PTHR21666:SF270">
    <property type="entry name" value="MUREIN HYDROLASE ACTIVATOR ENVC"/>
    <property type="match status" value="1"/>
</dbReference>
<keyword evidence="6" id="KW-0378">Hydrolase</keyword>
<evidence type="ECO:0000256" key="3">
    <source>
        <dbReference type="SAM" id="Phobius"/>
    </source>
</evidence>
<dbReference type="Proteomes" id="UP000190286">
    <property type="component" value="Unassembled WGS sequence"/>
</dbReference>
<dbReference type="SMART" id="SM01208">
    <property type="entry name" value="G5"/>
    <property type="match status" value="1"/>
</dbReference>
<proteinExistence type="predicted"/>
<dbReference type="EMBL" id="FUYF01000003">
    <property type="protein sequence ID" value="SKA77458.1"/>
    <property type="molecule type" value="Genomic_DNA"/>
</dbReference>
<accession>A0A1T4WKM4</accession>
<dbReference type="STRING" id="745368.SAMN02745178_00650"/>
<evidence type="ECO:0000259" key="4">
    <source>
        <dbReference type="PROSITE" id="PS51109"/>
    </source>
</evidence>
<dbReference type="PROSITE" id="PS51782">
    <property type="entry name" value="LYSM"/>
    <property type="match status" value="1"/>
</dbReference>
<keyword evidence="3" id="KW-0812">Transmembrane</keyword>
<dbReference type="OrthoDB" id="5623881at2"/>
<feature type="domain" description="LysM" evidence="5">
    <location>
        <begin position="347"/>
        <end position="393"/>
    </location>
</feature>
<evidence type="ECO:0000256" key="2">
    <source>
        <dbReference type="SAM" id="MobiDB-lite"/>
    </source>
</evidence>
<evidence type="ECO:0000256" key="1">
    <source>
        <dbReference type="ARBA" id="ARBA00022729"/>
    </source>
</evidence>
<dbReference type="RefSeq" id="WP_078783656.1">
    <property type="nucleotide sequence ID" value="NZ_FUYF01000003.1"/>
</dbReference>
<keyword evidence="1" id="KW-0732">Signal</keyword>
<dbReference type="Pfam" id="PF01551">
    <property type="entry name" value="Peptidase_M23"/>
    <property type="match status" value="1"/>
</dbReference>
<dbReference type="AlphaFoldDB" id="A0A1T4WKM4"/>
<sequence>MNPIQTDPNPKNDSITDPPEMTPVTRFSHSSQEKKRSDNRRKAARYMQDLHRRNTVGDMLYMVGFWVEYVFVCVGRRVGAVVRGIGDTVLNLLLIVLRPILIGIITLIEDLTSPFVRMASGIRHIRDIPDTLVESEDGDVRRAKKKYLASGIRKYSIVVWNAITYILPAVAAAGLVVLVRSGLGLRFVLNVQVNGENVGYVESEQVFENAREDVQSRINTAKRMLQASGSAVEDTSWDVYPTYSLSIGNQTMTESEIANAILRTASDEIINGTAVYVDDQLLYVTTEGDHLRSYLENIKAPFENAMDSSVYTAFAHNIRLVDGVYLQESVSSYADVINALTEGGGIHTYTAVDGDTVESVVNTTGVSFDSLAQMNPELLTLDQEVPAGTVITTGASSAELIKVKVVRRDTETVAIPFDTQNTESDQYDFGKVVTLQEGADGSEEITYETTMIDGAVTDRQAVAYNVLQAPTPEITVTGTKLKNGMIAKVGSGSFIWPVPNYKYVSRWMGNGHRGADICAAYGTPILASDSGTIIAAGWHYSYGNYVEIDHGNGYKTLYGHMSSIAVSQGQAVTQGQVIGYVGSTGNSTGNHCHFEMSYNGALFSAYSLFSGM</sequence>
<keyword evidence="7" id="KW-1185">Reference proteome</keyword>
<dbReference type="PROSITE" id="PS51109">
    <property type="entry name" value="G5"/>
    <property type="match status" value="1"/>
</dbReference>
<feature type="transmembrane region" description="Helical" evidence="3">
    <location>
        <begin position="90"/>
        <end position="108"/>
    </location>
</feature>
<protein>
    <submittedName>
        <fullName evidence="6">Murein DD-endopeptidase MepM and murein hydrolase activator NlpD, contain LysM domain</fullName>
    </submittedName>
</protein>
<feature type="transmembrane region" description="Helical" evidence="3">
    <location>
        <begin position="157"/>
        <end position="179"/>
    </location>
</feature>
<gene>
    <name evidence="6" type="ORF">SAMN02745178_00650</name>
</gene>
<dbReference type="InterPro" id="IPR018392">
    <property type="entry name" value="LysM"/>
</dbReference>
<dbReference type="InterPro" id="IPR050570">
    <property type="entry name" value="Cell_wall_metabolism_enzyme"/>
</dbReference>
<dbReference type="Gene3D" id="2.20.230.10">
    <property type="entry name" value="Resuscitation-promoting factor rpfb"/>
    <property type="match status" value="1"/>
</dbReference>
<dbReference type="InterPro" id="IPR016047">
    <property type="entry name" value="M23ase_b-sheet_dom"/>
</dbReference>
<dbReference type="GeneID" id="93337140"/>
<dbReference type="PANTHER" id="PTHR21666">
    <property type="entry name" value="PEPTIDASE-RELATED"/>
    <property type="match status" value="1"/>
</dbReference>
<dbReference type="Gene3D" id="2.70.70.10">
    <property type="entry name" value="Glucose Permease (Domain IIA)"/>
    <property type="match status" value="1"/>
</dbReference>
<keyword evidence="3" id="KW-1133">Transmembrane helix</keyword>
<organism evidence="6 7">
    <name type="scientific">Gemmiger formicilis</name>
    <dbReference type="NCBI Taxonomy" id="745368"/>
    <lineage>
        <taxon>Bacteria</taxon>
        <taxon>Bacillati</taxon>
        <taxon>Bacillota</taxon>
        <taxon>Clostridia</taxon>
        <taxon>Eubacteriales</taxon>
        <taxon>Gemmiger</taxon>
    </lineage>
</organism>
<feature type="domain" description="G5" evidence="4">
    <location>
        <begin position="400"/>
        <end position="481"/>
    </location>
</feature>
<dbReference type="Pfam" id="PF07501">
    <property type="entry name" value="G5"/>
    <property type="match status" value="1"/>
</dbReference>
<evidence type="ECO:0000313" key="7">
    <source>
        <dbReference type="Proteomes" id="UP000190286"/>
    </source>
</evidence>
<dbReference type="InterPro" id="IPR011098">
    <property type="entry name" value="G5_dom"/>
</dbReference>
<dbReference type="CDD" id="cd12797">
    <property type="entry name" value="M23_peptidase"/>
    <property type="match status" value="1"/>
</dbReference>
<dbReference type="SUPFAM" id="SSF51261">
    <property type="entry name" value="Duplicated hybrid motif"/>
    <property type="match status" value="1"/>
</dbReference>
<dbReference type="InterPro" id="IPR011055">
    <property type="entry name" value="Dup_hybrid_motif"/>
</dbReference>
<feature type="transmembrane region" description="Helical" evidence="3">
    <location>
        <begin position="59"/>
        <end position="78"/>
    </location>
</feature>
<keyword evidence="3" id="KW-0472">Membrane</keyword>